<dbReference type="Proteomes" id="UP001497457">
    <property type="component" value="Chromosome 10rd"/>
</dbReference>
<evidence type="ECO:0000256" key="3">
    <source>
        <dbReference type="ARBA" id="ARBA00022912"/>
    </source>
</evidence>
<dbReference type="PROSITE" id="PS51746">
    <property type="entry name" value="PPM_2"/>
    <property type="match status" value="1"/>
</dbReference>
<evidence type="ECO:0000256" key="1">
    <source>
        <dbReference type="ARBA" id="ARBA00013081"/>
    </source>
</evidence>
<comment type="catalytic activity">
    <reaction evidence="5">
        <text>O-phospho-L-threonyl-[protein] + H2O = L-threonyl-[protein] + phosphate</text>
        <dbReference type="Rhea" id="RHEA:47004"/>
        <dbReference type="Rhea" id="RHEA-COMP:11060"/>
        <dbReference type="Rhea" id="RHEA-COMP:11605"/>
        <dbReference type="ChEBI" id="CHEBI:15377"/>
        <dbReference type="ChEBI" id="CHEBI:30013"/>
        <dbReference type="ChEBI" id="CHEBI:43474"/>
        <dbReference type="ChEBI" id="CHEBI:61977"/>
        <dbReference type="EC" id="3.1.3.16"/>
    </reaction>
</comment>
<dbReference type="InterPro" id="IPR001932">
    <property type="entry name" value="PPM-type_phosphatase-like_dom"/>
</dbReference>
<name>A0ABC8VV59_9POAL</name>
<feature type="region of interest" description="Disordered" evidence="6">
    <location>
        <begin position="127"/>
        <end position="161"/>
    </location>
</feature>
<dbReference type="EC" id="3.1.3.16" evidence="1"/>
<feature type="domain" description="PPM-type phosphatase" evidence="7">
    <location>
        <begin position="41"/>
        <end position="373"/>
    </location>
</feature>
<evidence type="ECO:0000256" key="5">
    <source>
        <dbReference type="ARBA" id="ARBA00048336"/>
    </source>
</evidence>
<keyword evidence="2" id="KW-0378">Hydrolase</keyword>
<proteinExistence type="predicted"/>
<evidence type="ECO:0000313" key="8">
    <source>
        <dbReference type="EMBL" id="CAL4897263.1"/>
    </source>
</evidence>
<evidence type="ECO:0000259" key="7">
    <source>
        <dbReference type="PROSITE" id="PS51746"/>
    </source>
</evidence>
<sequence length="442" mass="49116">MGICCSKAKAAAGGEQLDDDEQAFPWMHDDVFHHHLWTSAAASIHTKQGWKGANQDAMTVCQDFAGHKGHIFCGVFDGHGPLGREVARHVRDTLPMKLSSALKPETEGDHLSTDTLMKLKAEENLSTDSLRLRAEEDPSSNTDLDSSDKSDSTSLSDDTSDEKHLLSTWRNMLVKTFEQMDEELRQHSGIDCICSGTTAVTAVRQGDHLFIANLGDSRAVLCTRDSKDHLIPVQLTTDLKPDLPGELARILNCKGRVFAMDDEPDVARMWLPEQDAPGLAMARAFGDLCLKNHGLICTPEVYYRKISEKDEFLVLATDGIWDVLSNKEVVKMVCSAKDPSKAARQLIERAVRAWRRKYPTSMVDDCAAVCLFLNRPPAHDQQAVPSSFTGSFRKVLSGEAPEVWRALEGVARANSVMRLPRMLSWRRRSNSLSLDQDQDGRD</sequence>
<evidence type="ECO:0000256" key="6">
    <source>
        <dbReference type="SAM" id="MobiDB-lite"/>
    </source>
</evidence>
<evidence type="ECO:0000313" key="9">
    <source>
        <dbReference type="Proteomes" id="UP001497457"/>
    </source>
</evidence>
<dbReference type="Gene3D" id="3.60.40.10">
    <property type="entry name" value="PPM-type phosphatase domain"/>
    <property type="match status" value="1"/>
</dbReference>
<dbReference type="AlphaFoldDB" id="A0ABC8VV59"/>
<dbReference type="SUPFAM" id="SSF81606">
    <property type="entry name" value="PP2C-like"/>
    <property type="match status" value="1"/>
</dbReference>
<reference evidence="9" key="1">
    <citation type="submission" date="2024-06" db="EMBL/GenBank/DDBJ databases">
        <authorList>
            <person name="Ryan C."/>
        </authorList>
    </citation>
    <scope>NUCLEOTIDE SEQUENCE [LARGE SCALE GENOMIC DNA]</scope>
</reference>
<evidence type="ECO:0000256" key="4">
    <source>
        <dbReference type="ARBA" id="ARBA00047761"/>
    </source>
</evidence>
<dbReference type="GO" id="GO:0004722">
    <property type="term" value="F:protein serine/threonine phosphatase activity"/>
    <property type="evidence" value="ECO:0007669"/>
    <property type="project" value="UniProtKB-EC"/>
</dbReference>
<dbReference type="CDD" id="cd00143">
    <property type="entry name" value="PP2Cc"/>
    <property type="match status" value="1"/>
</dbReference>
<dbReference type="Pfam" id="PF00481">
    <property type="entry name" value="PP2C"/>
    <property type="match status" value="1"/>
</dbReference>
<dbReference type="SMART" id="SM00332">
    <property type="entry name" value="PP2Cc"/>
    <property type="match status" value="1"/>
</dbReference>
<dbReference type="EMBL" id="OZ075120">
    <property type="protein sequence ID" value="CAL4897263.1"/>
    <property type="molecule type" value="Genomic_DNA"/>
</dbReference>
<dbReference type="InterPro" id="IPR015655">
    <property type="entry name" value="PP2C"/>
</dbReference>
<dbReference type="PANTHER" id="PTHR47992">
    <property type="entry name" value="PROTEIN PHOSPHATASE"/>
    <property type="match status" value="1"/>
</dbReference>
<keyword evidence="3" id="KW-0904">Protein phosphatase</keyword>
<gene>
    <name evidence="8" type="ORF">URODEC1_LOCUS7151</name>
</gene>
<reference evidence="8 9" key="2">
    <citation type="submission" date="2024-10" db="EMBL/GenBank/DDBJ databases">
        <authorList>
            <person name="Ryan C."/>
        </authorList>
    </citation>
    <scope>NUCLEOTIDE SEQUENCE [LARGE SCALE GENOMIC DNA]</scope>
</reference>
<accession>A0ABC8VV59</accession>
<organism evidence="8 9">
    <name type="scientific">Urochloa decumbens</name>
    <dbReference type="NCBI Taxonomy" id="240449"/>
    <lineage>
        <taxon>Eukaryota</taxon>
        <taxon>Viridiplantae</taxon>
        <taxon>Streptophyta</taxon>
        <taxon>Embryophyta</taxon>
        <taxon>Tracheophyta</taxon>
        <taxon>Spermatophyta</taxon>
        <taxon>Magnoliopsida</taxon>
        <taxon>Liliopsida</taxon>
        <taxon>Poales</taxon>
        <taxon>Poaceae</taxon>
        <taxon>PACMAD clade</taxon>
        <taxon>Panicoideae</taxon>
        <taxon>Panicodae</taxon>
        <taxon>Paniceae</taxon>
        <taxon>Melinidinae</taxon>
        <taxon>Urochloa</taxon>
    </lineage>
</organism>
<protein>
    <recommendedName>
        <fullName evidence="1">protein-serine/threonine phosphatase</fullName>
        <ecNumber evidence="1">3.1.3.16</ecNumber>
    </recommendedName>
</protein>
<comment type="catalytic activity">
    <reaction evidence="4">
        <text>O-phospho-L-seryl-[protein] + H2O = L-seryl-[protein] + phosphate</text>
        <dbReference type="Rhea" id="RHEA:20629"/>
        <dbReference type="Rhea" id="RHEA-COMP:9863"/>
        <dbReference type="Rhea" id="RHEA-COMP:11604"/>
        <dbReference type="ChEBI" id="CHEBI:15377"/>
        <dbReference type="ChEBI" id="CHEBI:29999"/>
        <dbReference type="ChEBI" id="CHEBI:43474"/>
        <dbReference type="ChEBI" id="CHEBI:83421"/>
        <dbReference type="EC" id="3.1.3.16"/>
    </reaction>
</comment>
<dbReference type="InterPro" id="IPR036457">
    <property type="entry name" value="PPM-type-like_dom_sf"/>
</dbReference>
<evidence type="ECO:0000256" key="2">
    <source>
        <dbReference type="ARBA" id="ARBA00022801"/>
    </source>
</evidence>
<keyword evidence="9" id="KW-1185">Reference proteome</keyword>